<dbReference type="SUPFAM" id="SSF52172">
    <property type="entry name" value="CheY-like"/>
    <property type="match status" value="1"/>
</dbReference>
<evidence type="ECO:0000313" key="3">
    <source>
        <dbReference type="EMBL" id="QEN07468.1"/>
    </source>
</evidence>
<dbReference type="AlphaFoldDB" id="A0A5C1QJI3"/>
<comment type="caution">
    <text evidence="1">Lacks conserved residue(s) required for the propagation of feature annotation.</text>
</comment>
<evidence type="ECO:0000256" key="1">
    <source>
        <dbReference type="PROSITE-ProRule" id="PRU00169"/>
    </source>
</evidence>
<evidence type="ECO:0000259" key="2">
    <source>
        <dbReference type="PROSITE" id="PS50110"/>
    </source>
</evidence>
<dbReference type="RefSeq" id="WP_149485548.1">
    <property type="nucleotide sequence ID" value="NZ_CP036150.1"/>
</dbReference>
<gene>
    <name evidence="3" type="ORF">EXM22_05485</name>
</gene>
<reference evidence="3 4" key="1">
    <citation type="submission" date="2019-02" db="EMBL/GenBank/DDBJ databases">
        <title>Complete Genome Sequence and Methylome Analysis of free living Spirochaetas.</title>
        <authorList>
            <person name="Fomenkov A."/>
            <person name="Dubinina G."/>
            <person name="Leshcheva N."/>
            <person name="Mikheeva N."/>
            <person name="Grabovich M."/>
            <person name="Vincze T."/>
            <person name="Roberts R.J."/>
        </authorList>
    </citation>
    <scope>NUCLEOTIDE SEQUENCE [LARGE SCALE GENOMIC DNA]</scope>
    <source>
        <strain evidence="3 4">K2</strain>
    </source>
</reference>
<protein>
    <recommendedName>
        <fullName evidence="2">Response regulatory domain-containing protein</fullName>
    </recommendedName>
</protein>
<dbReference type="KEGG" id="ock:EXM22_05485"/>
<dbReference type="OrthoDB" id="359116at2"/>
<proteinExistence type="predicted"/>
<sequence>MKILLISNDQMTASRINRYFTPGGYGFIHYTNPLKAMDNFNEIRPDVVLFHESEYPRHWKLSVKSLREQFSRDSAVFILLVDSLFGDEDVHKAHFLGVNGFLPVDAPMESLESMILRYKVAPEVRKSHRLFPVGDHSLDFMFMNPSNLQLINSHILELSVNGAVLKIEELYKTAGLVEGTVLKNCSLKTHEGIVNLNVRIEHTGVIFEIVFLDGSENWQTYVQESIKALL</sequence>
<name>A0A5C1QJI3_9SPIO</name>
<dbReference type="GO" id="GO:0000160">
    <property type="term" value="P:phosphorelay signal transduction system"/>
    <property type="evidence" value="ECO:0007669"/>
    <property type="project" value="InterPro"/>
</dbReference>
<dbReference type="InterPro" id="IPR001789">
    <property type="entry name" value="Sig_transdc_resp-reg_receiver"/>
</dbReference>
<keyword evidence="4" id="KW-1185">Reference proteome</keyword>
<dbReference type="InterPro" id="IPR011006">
    <property type="entry name" value="CheY-like_superfamily"/>
</dbReference>
<dbReference type="EMBL" id="CP036150">
    <property type="protein sequence ID" value="QEN07468.1"/>
    <property type="molecule type" value="Genomic_DNA"/>
</dbReference>
<feature type="domain" description="Response regulatory" evidence="2">
    <location>
        <begin position="2"/>
        <end position="119"/>
    </location>
</feature>
<organism evidence="3 4">
    <name type="scientific">Oceanispirochaeta crateris</name>
    <dbReference type="NCBI Taxonomy" id="2518645"/>
    <lineage>
        <taxon>Bacteria</taxon>
        <taxon>Pseudomonadati</taxon>
        <taxon>Spirochaetota</taxon>
        <taxon>Spirochaetia</taxon>
        <taxon>Spirochaetales</taxon>
        <taxon>Spirochaetaceae</taxon>
        <taxon>Oceanispirochaeta</taxon>
    </lineage>
</organism>
<evidence type="ECO:0000313" key="4">
    <source>
        <dbReference type="Proteomes" id="UP000324209"/>
    </source>
</evidence>
<dbReference type="PROSITE" id="PS50110">
    <property type="entry name" value="RESPONSE_REGULATORY"/>
    <property type="match status" value="1"/>
</dbReference>
<dbReference type="Proteomes" id="UP000324209">
    <property type="component" value="Chromosome"/>
</dbReference>
<accession>A0A5C1QJI3</accession>